<feature type="binding site" evidence="7">
    <location>
        <begin position="478"/>
        <end position="482"/>
    </location>
    <ligand>
        <name>substrate</name>
    </ligand>
</feature>
<dbReference type="InterPro" id="IPR013780">
    <property type="entry name" value="Glyco_hydro_b"/>
</dbReference>
<feature type="active site" description="Proton donor" evidence="6">
    <location>
        <position position="549"/>
    </location>
</feature>
<dbReference type="PANTHER" id="PTHR43053">
    <property type="entry name" value="GLYCOSIDASE FAMILY 31"/>
    <property type="match status" value="1"/>
</dbReference>
<evidence type="ECO:0000313" key="10">
    <source>
        <dbReference type="EMBL" id="SDS98162.1"/>
    </source>
</evidence>
<keyword evidence="4 5" id="KW-0326">Glycosidase</keyword>
<evidence type="ECO:0000256" key="6">
    <source>
        <dbReference type="PIRSR" id="PIRSR005536-1"/>
    </source>
</evidence>
<dbReference type="GO" id="GO:0016052">
    <property type="term" value="P:carbohydrate catabolic process"/>
    <property type="evidence" value="ECO:0007669"/>
    <property type="project" value="InterPro"/>
</dbReference>
<dbReference type="InterPro" id="IPR017853">
    <property type="entry name" value="GH"/>
</dbReference>
<proteinExistence type="inferred from homology"/>
<dbReference type="InterPro" id="IPR013785">
    <property type="entry name" value="Aldolase_TIM"/>
</dbReference>
<dbReference type="GO" id="GO:0004557">
    <property type="term" value="F:alpha-galactosidase activity"/>
    <property type="evidence" value="ECO:0007669"/>
    <property type="project" value="UniProtKB-UniRule"/>
</dbReference>
<dbReference type="InterPro" id="IPR031705">
    <property type="entry name" value="Glyco_hydro_36_C"/>
</dbReference>
<dbReference type="FunFam" id="3.20.20.70:FF:000118">
    <property type="entry name" value="Alpha-galactosidase"/>
    <property type="match status" value="1"/>
</dbReference>
<dbReference type="PANTHER" id="PTHR43053:SF3">
    <property type="entry name" value="ALPHA-GALACTOSIDASE C-RELATED"/>
    <property type="match status" value="1"/>
</dbReference>
<dbReference type="Pfam" id="PF16874">
    <property type="entry name" value="Glyco_hydro_36C"/>
    <property type="match status" value="1"/>
</dbReference>
<dbReference type="RefSeq" id="WP_232009432.1">
    <property type="nucleotide sequence ID" value="NZ_LT629740.1"/>
</dbReference>
<feature type="binding site" evidence="7">
    <location>
        <position position="444"/>
    </location>
    <ligand>
        <name>substrate</name>
    </ligand>
</feature>
<accession>A0A1H1WMC3</accession>
<protein>
    <recommendedName>
        <fullName evidence="2 5">Alpha-galactosidase</fullName>
        <ecNumber evidence="2 5">3.2.1.22</ecNumber>
    </recommendedName>
</protein>
<dbReference type="SUPFAM" id="SSF51445">
    <property type="entry name" value="(Trans)glycosidases"/>
    <property type="match status" value="1"/>
</dbReference>
<dbReference type="Pfam" id="PF02065">
    <property type="entry name" value="Melibiase"/>
    <property type="match status" value="1"/>
</dbReference>
<evidence type="ECO:0000256" key="1">
    <source>
        <dbReference type="ARBA" id="ARBA00001255"/>
    </source>
</evidence>
<evidence type="ECO:0000256" key="5">
    <source>
        <dbReference type="PIRNR" id="PIRNR005536"/>
    </source>
</evidence>
<sequence>MKIIDIYTKGRYIILGLATIACCGHAKAQQITIPIETEQTAVVLQTDTARHLNTIYIGKKLEKINEYEFVTGEYKQTVDYSGMYNSAYTPAGSRNLLEPAIAVTHADGNNSLDLQYVSHTQTKISNDISLLTVQLKDPAYNFQVTLYYKSYYKENVVEQWSAIQHHEKGNIVLRKFASANLNLSAGSYWLRQYHGDWIREMQPEETLLTHGIKTLDSKLGTRANLFMPSIFMISLDEPATEDHGSVLFGGLEWSGNFKTDFEIDPQDNLRIISGINNYASAYQLKPGEVFETPPFLYTFSTEGKGKASRDLQSWARNYKLVDGKGSRLTLLNNWESTYFDFNEAKLNGLLKDTKKLGVDLFLLDDGWFGNQFPRNDDHAGLGDWQENRKKLPNGIAAIAKEAQNEGVKFGIWIEPEMVSPKSSLYHQHPDWVIKQPNRQEYYFRNQLVLDLSNPQVQDFVFHIVDSLFIKDPALAYIKWDCNAVIYNAYAVHLHQNQSQFYVDYVRGLYKVLQRIRAKYPEVPMMLCSGGGGRVDYGALQYFTEFWPSDNTDPIERIFIQWENSYFYPAITSANHVTDWGKESLKFRVDVAMMGKLGFDIVVSKLGGDDLTFCQNAVATYNEIKPVVWQGDQYRLSDPRKENTASLLYVNADKSTAVMFTYLVNYRYDEGSKRPILLNGLDPEKKYRIKEINLYPGTSPAIDHEKVYTGDFLMKVGLNPEVNANRTSVILELNEIK</sequence>
<feature type="binding site" evidence="7">
    <location>
        <position position="549"/>
    </location>
    <ligand>
        <name>substrate</name>
    </ligand>
</feature>
<dbReference type="CDD" id="cd14791">
    <property type="entry name" value="GH36"/>
    <property type="match status" value="1"/>
</dbReference>
<evidence type="ECO:0000313" key="11">
    <source>
        <dbReference type="Proteomes" id="UP000199679"/>
    </source>
</evidence>
<dbReference type="EC" id="3.2.1.22" evidence="2 5"/>
<feature type="active site" description="Nucleophile" evidence="6">
    <location>
        <position position="480"/>
    </location>
</feature>
<keyword evidence="11" id="KW-1185">Reference proteome</keyword>
<dbReference type="EMBL" id="LT629740">
    <property type="protein sequence ID" value="SDS98162.1"/>
    <property type="molecule type" value="Genomic_DNA"/>
</dbReference>
<dbReference type="InterPro" id="IPR038417">
    <property type="entry name" value="Alpga-gal_N_sf"/>
</dbReference>
<dbReference type="PROSITE" id="PS51257">
    <property type="entry name" value="PROKAR_LIPOPROTEIN"/>
    <property type="match status" value="1"/>
</dbReference>
<evidence type="ECO:0000256" key="3">
    <source>
        <dbReference type="ARBA" id="ARBA00022801"/>
    </source>
</evidence>
<dbReference type="Gene3D" id="3.20.20.70">
    <property type="entry name" value="Aldolase class I"/>
    <property type="match status" value="1"/>
</dbReference>
<dbReference type="STRING" id="652787.SAMN05216490_2227"/>
<dbReference type="Proteomes" id="UP000199679">
    <property type="component" value="Chromosome I"/>
</dbReference>
<dbReference type="PROSITE" id="PS00512">
    <property type="entry name" value="ALPHA_GALACTOSIDASE"/>
    <property type="match status" value="1"/>
</dbReference>
<gene>
    <name evidence="10" type="ORF">SAMN05216490_2227</name>
</gene>
<evidence type="ECO:0000259" key="8">
    <source>
        <dbReference type="Pfam" id="PF16874"/>
    </source>
</evidence>
<evidence type="ECO:0000259" key="9">
    <source>
        <dbReference type="Pfam" id="PF16875"/>
    </source>
</evidence>
<feature type="binding site" evidence="7">
    <location>
        <begin position="364"/>
        <end position="365"/>
    </location>
    <ligand>
        <name>substrate</name>
    </ligand>
</feature>
<evidence type="ECO:0000256" key="7">
    <source>
        <dbReference type="PIRSR" id="PIRSR005536-2"/>
    </source>
</evidence>
<reference evidence="10 11" key="1">
    <citation type="submission" date="2016-10" db="EMBL/GenBank/DDBJ databases">
        <authorList>
            <person name="de Groot N.N."/>
        </authorList>
    </citation>
    <scope>NUCLEOTIDE SEQUENCE [LARGE SCALE GENOMIC DNA]</scope>
    <source>
        <strain evidence="10 11">MP1X4</strain>
    </source>
</reference>
<dbReference type="PIRSF" id="PIRSF005536">
    <property type="entry name" value="Agal"/>
    <property type="match status" value="1"/>
</dbReference>
<dbReference type="Gene3D" id="2.60.40.1180">
    <property type="entry name" value="Golgi alpha-mannosidase II"/>
    <property type="match status" value="1"/>
</dbReference>
<comment type="similarity">
    <text evidence="5">Belongs to the glycosyl hydrolase.</text>
</comment>
<evidence type="ECO:0000256" key="2">
    <source>
        <dbReference type="ARBA" id="ARBA00012755"/>
    </source>
</evidence>
<organism evidence="10 11">
    <name type="scientific">Mucilaginibacter mallensis</name>
    <dbReference type="NCBI Taxonomy" id="652787"/>
    <lineage>
        <taxon>Bacteria</taxon>
        <taxon>Pseudomonadati</taxon>
        <taxon>Bacteroidota</taxon>
        <taxon>Sphingobacteriia</taxon>
        <taxon>Sphingobacteriales</taxon>
        <taxon>Sphingobacteriaceae</taxon>
        <taxon>Mucilaginibacter</taxon>
    </lineage>
</organism>
<name>A0A1H1WMC3_MUCMA</name>
<keyword evidence="3 5" id="KW-0378">Hydrolase</keyword>
<dbReference type="InterPro" id="IPR050985">
    <property type="entry name" value="Alpha-glycosidase_related"/>
</dbReference>
<dbReference type="InterPro" id="IPR000111">
    <property type="entry name" value="Glyco_hydro_27/36_CS"/>
</dbReference>
<dbReference type="Gene3D" id="2.70.98.60">
    <property type="entry name" value="alpha-galactosidase from lactobacil brevis"/>
    <property type="match status" value="1"/>
</dbReference>
<dbReference type="InterPro" id="IPR031704">
    <property type="entry name" value="Glyco_hydro_36_N"/>
</dbReference>
<evidence type="ECO:0000256" key="4">
    <source>
        <dbReference type="ARBA" id="ARBA00023295"/>
    </source>
</evidence>
<dbReference type="AlphaFoldDB" id="A0A1H1WMC3"/>
<feature type="binding site" evidence="7">
    <location>
        <position position="197"/>
    </location>
    <ligand>
        <name>substrate</name>
    </ligand>
</feature>
<feature type="binding site" evidence="7">
    <location>
        <position position="527"/>
    </location>
    <ligand>
        <name>substrate</name>
    </ligand>
</feature>
<dbReference type="Pfam" id="PF16875">
    <property type="entry name" value="Glyco_hydro_36N"/>
    <property type="match status" value="1"/>
</dbReference>
<feature type="domain" description="Glycosyl hydrolase family 36 C-terminal" evidence="8">
    <location>
        <begin position="644"/>
        <end position="730"/>
    </location>
</feature>
<feature type="domain" description="Glycosyl hydrolase family 36 N-terminal" evidence="9">
    <location>
        <begin position="51"/>
        <end position="285"/>
    </location>
</feature>
<dbReference type="PRINTS" id="PR00743">
    <property type="entry name" value="GLHYDRLASE36"/>
</dbReference>
<comment type="catalytic activity">
    <reaction evidence="1 5">
        <text>Hydrolysis of terminal, non-reducing alpha-D-galactose residues in alpha-D-galactosides, including galactose oligosaccharides, galactomannans and galactolipids.</text>
        <dbReference type="EC" id="3.2.1.22"/>
    </reaction>
</comment>
<dbReference type="InterPro" id="IPR002252">
    <property type="entry name" value="Glyco_hydro_36"/>
</dbReference>